<proteinExistence type="predicted"/>
<name>J9FD47_9ZZZZ</name>
<gene>
    <name evidence="1" type="ORF">EVA_19550</name>
</gene>
<comment type="caution">
    <text evidence="1">The sequence shown here is derived from an EMBL/GenBank/DDBJ whole genome shotgun (WGS) entry which is preliminary data.</text>
</comment>
<evidence type="ECO:0000313" key="1">
    <source>
        <dbReference type="EMBL" id="EJW92343.1"/>
    </source>
</evidence>
<dbReference type="EMBL" id="AMCI01007599">
    <property type="protein sequence ID" value="EJW92343.1"/>
    <property type="molecule type" value="Genomic_DNA"/>
</dbReference>
<sequence length="39" mass="4749">MYMTKPAAAYWACRRFLWRRYLPMVLLPASLRRKHAPLL</sequence>
<protein>
    <submittedName>
        <fullName evidence="1">Uncharacterized protein</fullName>
    </submittedName>
</protein>
<reference evidence="1" key="1">
    <citation type="journal article" date="2012" name="PLoS ONE">
        <title>Gene sets for utilization of primary and secondary nutrition supplies in the distal gut of endangered iberian lynx.</title>
        <authorList>
            <person name="Alcaide M."/>
            <person name="Messina E."/>
            <person name="Richter M."/>
            <person name="Bargiela R."/>
            <person name="Peplies J."/>
            <person name="Huws S.A."/>
            <person name="Newbold C.J."/>
            <person name="Golyshin P.N."/>
            <person name="Simon M.A."/>
            <person name="Lopez G."/>
            <person name="Yakimov M.M."/>
            <person name="Ferrer M."/>
        </authorList>
    </citation>
    <scope>NUCLEOTIDE SEQUENCE</scope>
</reference>
<accession>J9FD47</accession>
<organism evidence="1">
    <name type="scientific">gut metagenome</name>
    <dbReference type="NCBI Taxonomy" id="749906"/>
    <lineage>
        <taxon>unclassified sequences</taxon>
        <taxon>metagenomes</taxon>
        <taxon>organismal metagenomes</taxon>
    </lineage>
</organism>
<dbReference type="AlphaFoldDB" id="J9FD47"/>